<comment type="caution">
    <text evidence="1">The sequence shown here is derived from an EMBL/GenBank/DDBJ whole genome shotgun (WGS) entry which is preliminary data.</text>
</comment>
<sequence>MSTLQVCQIRMCLRQILPEELVNPILDYAEVYTVSRTGRNEKVVFDDLHGSVWSIADRNERERHWIYLVSDAIYGRLLRCSRVPGEDEQQDTSPDEETREIVSDEEDVEVPEDPSARNPWKVKCIKVTTWSRDQGWTSEHHESDDPFDGSYTWFEVGVGREGEVLPGTMEIQKNRRADRNVQQYEHELPLDSPILRHLRRGDRLLLLAKARYPGWQNIVQQVSSSRPLRAL</sequence>
<keyword evidence="2" id="KW-1185">Reference proteome</keyword>
<name>A0ACC2X1M1_9TREE</name>
<dbReference type="Proteomes" id="UP001230649">
    <property type="component" value="Unassembled WGS sequence"/>
</dbReference>
<proteinExistence type="predicted"/>
<reference evidence="1" key="1">
    <citation type="submission" date="2023-04" db="EMBL/GenBank/DDBJ databases">
        <title>Draft Genome sequencing of Naganishia species isolated from polar environments using Oxford Nanopore Technology.</title>
        <authorList>
            <person name="Leo P."/>
            <person name="Venkateswaran K."/>
        </authorList>
    </citation>
    <scope>NUCLEOTIDE SEQUENCE</scope>
    <source>
        <strain evidence="1">MNA-CCFEE 5262</strain>
    </source>
</reference>
<organism evidence="1 2">
    <name type="scientific">Naganishia adeliensis</name>
    <dbReference type="NCBI Taxonomy" id="92952"/>
    <lineage>
        <taxon>Eukaryota</taxon>
        <taxon>Fungi</taxon>
        <taxon>Dikarya</taxon>
        <taxon>Basidiomycota</taxon>
        <taxon>Agaricomycotina</taxon>
        <taxon>Tremellomycetes</taxon>
        <taxon>Filobasidiales</taxon>
        <taxon>Filobasidiaceae</taxon>
        <taxon>Naganishia</taxon>
    </lineage>
</organism>
<gene>
    <name evidence="1" type="ORF">QFC20_000220</name>
</gene>
<accession>A0ACC2X1M1</accession>
<evidence type="ECO:0000313" key="1">
    <source>
        <dbReference type="EMBL" id="KAJ9117939.1"/>
    </source>
</evidence>
<dbReference type="EMBL" id="JASBWS010000001">
    <property type="protein sequence ID" value="KAJ9117939.1"/>
    <property type="molecule type" value="Genomic_DNA"/>
</dbReference>
<evidence type="ECO:0000313" key="2">
    <source>
        <dbReference type="Proteomes" id="UP001230649"/>
    </source>
</evidence>
<protein>
    <submittedName>
        <fullName evidence="1">Uncharacterized protein</fullName>
    </submittedName>
</protein>